<gene>
    <name evidence="1" type="ORF">SAMN05443245_6129</name>
</gene>
<organism evidence="1 2">
    <name type="scientific">Paraburkholderia fungorum</name>
    <dbReference type="NCBI Taxonomy" id="134537"/>
    <lineage>
        <taxon>Bacteria</taxon>
        <taxon>Pseudomonadati</taxon>
        <taxon>Pseudomonadota</taxon>
        <taxon>Betaproteobacteria</taxon>
        <taxon>Burkholderiales</taxon>
        <taxon>Burkholderiaceae</taxon>
        <taxon>Paraburkholderia</taxon>
    </lineage>
</organism>
<proteinExistence type="predicted"/>
<dbReference type="Proteomes" id="UP000183487">
    <property type="component" value="Unassembled WGS sequence"/>
</dbReference>
<sequence length="560" mass="59464">MWVSYSEVVVNRRSIMGLSAGVAMLGATAASRGWSESAVAPSQNGFLWVTEFAAKGNGSSDDTGMFQRAIDYVRNIALRARDTSCLPALLIPAGRYGLSGTIDTAPWIKLRSVGGVLLDFSLLPAGWDGLTCRNETTLPATALRFPGDRSPFLDGSGGTISILGPGRERSEGSGIVMGNRQAGFSGAVRDAGGHNVVVTGWRGALQIDPINTYLTAWFSSRFEQNRDSSIYVAPGVGRSVNSGERMTFVDCTFAGSERAVDINSDSMDFVFDACSFDFNGDVVHFGAHARYGTVAMSHCHVEGIDGLLVNATAAGERLRVVLRDSIVLPRHWKRKDLINAPRRLVAGTAKFAASGVEWRFEAPEQNTLTALIGDEVPVESLQAMSFQKTPALPWRGRLSNPDSDFSFDGAGTPMDKLSHWSTSSASVHLASGELVVTNPPPVGDAVVRSTQTLQVSLPEQSDSPFSLTTRHAFPVGPGETVSAACMANATGTTGRTNFSFQFFAAAAVPVGTSEVKSTTNPLPLAQATVPAGASEALLTVSFSGWTGKLEINELAIWRSS</sequence>
<dbReference type="OrthoDB" id="9051040at2"/>
<dbReference type="EMBL" id="FNKP01000003">
    <property type="protein sequence ID" value="SDR48022.1"/>
    <property type="molecule type" value="Genomic_DNA"/>
</dbReference>
<dbReference type="SUPFAM" id="SSF51126">
    <property type="entry name" value="Pectin lyase-like"/>
    <property type="match status" value="1"/>
</dbReference>
<accession>A0A1H1JDE4</accession>
<dbReference type="InterPro" id="IPR011050">
    <property type="entry name" value="Pectin_lyase_fold/virulence"/>
</dbReference>
<evidence type="ECO:0000313" key="1">
    <source>
        <dbReference type="EMBL" id="SDR48022.1"/>
    </source>
</evidence>
<evidence type="ECO:0008006" key="3">
    <source>
        <dbReference type="Google" id="ProtNLM"/>
    </source>
</evidence>
<reference evidence="2" key="1">
    <citation type="submission" date="2016-10" db="EMBL/GenBank/DDBJ databases">
        <authorList>
            <person name="Varghese N."/>
        </authorList>
    </citation>
    <scope>NUCLEOTIDE SEQUENCE [LARGE SCALE GENOMIC DNA]</scope>
    <source>
        <strain evidence="2">GAS106B</strain>
    </source>
</reference>
<dbReference type="AlphaFoldDB" id="A0A1H1JDE4"/>
<name>A0A1H1JDE4_9BURK</name>
<dbReference type="RefSeq" id="WP_074771380.1">
    <property type="nucleotide sequence ID" value="NZ_FNKP01000003.1"/>
</dbReference>
<keyword evidence="2" id="KW-1185">Reference proteome</keyword>
<protein>
    <recommendedName>
        <fullName evidence="3">Pectate lyase superfamily protein domain-containing protein</fullName>
    </recommendedName>
</protein>
<dbReference type="Gene3D" id="2.160.20.10">
    <property type="entry name" value="Single-stranded right-handed beta-helix, Pectin lyase-like"/>
    <property type="match status" value="1"/>
</dbReference>
<evidence type="ECO:0000313" key="2">
    <source>
        <dbReference type="Proteomes" id="UP000183487"/>
    </source>
</evidence>
<dbReference type="InterPro" id="IPR012334">
    <property type="entry name" value="Pectin_lyas_fold"/>
</dbReference>